<reference evidence="3 4" key="1">
    <citation type="submission" date="2019-12" db="EMBL/GenBank/DDBJ databases">
        <authorList>
            <person name="Kun Z."/>
        </authorList>
    </citation>
    <scope>NUCLEOTIDE SEQUENCE [LARGE SCALE GENOMIC DNA]</scope>
    <source>
        <strain evidence="3 4">YIM 123512</strain>
    </source>
</reference>
<sequence length="509" mass="53291">MSRGGLRRLAHAVAGVLVGTLALSACDFSVYDLPLPGGADVGDDPITVTVEFADVLDLVPKSAVKVNDVTVGQVSDVRLKGYTAEVTLELRKDTELPDNALAQIRQTSLLGEKFVSLSAPAEGAQGRLSDGDDIPLDRSGRNPEVEEVLGALSLILNGGGIAQAQSIVKEVNKVLTGREDDVRSLLDQVDTFTGTLDDNKGDIVDAIEALNRLSISVRQQQDKIDLALDELPSALTSIDGQRRDLVKMLKALDQLSDVGVRVINASKDATIGSLQQLQPVLAQLANSGDDFVNAFNVFLTYPFVDEAVGRDPQVARNLHMGDYTNLSVQLQLDLTQGLPTLPGLPTEVVCTPLGQIPDVGPLPPLDTLCAGAIDAINKCLQSPSLQNCQGLPNFLISQVCQQVAIPVLCPGAGSATPGVPLPTLPSITLPSISLPGLPLTSNGLLGGTLNGLGLNRAAPGTGTQVDARGPTMAQLQEVYDPDLVNLLVPQMVTGSGQQQSGQGSKGARQ</sequence>
<feature type="domain" description="Mammalian cell entry C-terminal" evidence="2">
    <location>
        <begin position="126"/>
        <end position="295"/>
    </location>
</feature>
<dbReference type="Pfam" id="PF11887">
    <property type="entry name" value="Mce4_CUP1"/>
    <property type="match status" value="1"/>
</dbReference>
<gene>
    <name evidence="3" type="ORF">GRQ65_11920</name>
</gene>
<dbReference type="AlphaFoldDB" id="A0A6L7EZY3"/>
<dbReference type="InterPro" id="IPR024516">
    <property type="entry name" value="Mce_C"/>
</dbReference>
<evidence type="ECO:0000259" key="1">
    <source>
        <dbReference type="Pfam" id="PF02470"/>
    </source>
</evidence>
<dbReference type="NCBIfam" id="TIGR00996">
    <property type="entry name" value="Mtu_fam_mce"/>
    <property type="match status" value="1"/>
</dbReference>
<dbReference type="InterPro" id="IPR003399">
    <property type="entry name" value="Mce/MlaD"/>
</dbReference>
<dbReference type="InterPro" id="IPR005693">
    <property type="entry name" value="Mce"/>
</dbReference>
<dbReference type="RefSeq" id="WP_160878172.1">
    <property type="nucleotide sequence ID" value="NZ_WUEK01000006.1"/>
</dbReference>
<dbReference type="InterPro" id="IPR052336">
    <property type="entry name" value="MlaD_Phospholipid_Transporter"/>
</dbReference>
<dbReference type="EMBL" id="WUEK01000006">
    <property type="protein sequence ID" value="MXG90255.1"/>
    <property type="molecule type" value="Genomic_DNA"/>
</dbReference>
<dbReference type="Pfam" id="PF02470">
    <property type="entry name" value="MlaD"/>
    <property type="match status" value="1"/>
</dbReference>
<organism evidence="3 4">
    <name type="scientific">Nocardioides flavescens</name>
    <dbReference type="NCBI Taxonomy" id="2691959"/>
    <lineage>
        <taxon>Bacteria</taxon>
        <taxon>Bacillati</taxon>
        <taxon>Actinomycetota</taxon>
        <taxon>Actinomycetes</taxon>
        <taxon>Propionibacteriales</taxon>
        <taxon>Nocardioidaceae</taxon>
        <taxon>Nocardioides</taxon>
    </lineage>
</organism>
<evidence type="ECO:0000313" key="4">
    <source>
        <dbReference type="Proteomes" id="UP000473325"/>
    </source>
</evidence>
<dbReference type="PROSITE" id="PS51257">
    <property type="entry name" value="PROKAR_LIPOPROTEIN"/>
    <property type="match status" value="1"/>
</dbReference>
<protein>
    <submittedName>
        <fullName evidence="3">MCE family protein</fullName>
    </submittedName>
</protein>
<comment type="caution">
    <text evidence="3">The sequence shown here is derived from an EMBL/GenBank/DDBJ whole genome shotgun (WGS) entry which is preliminary data.</text>
</comment>
<feature type="domain" description="Mce/MlaD" evidence="1">
    <location>
        <begin position="45"/>
        <end position="119"/>
    </location>
</feature>
<name>A0A6L7EZY3_9ACTN</name>
<proteinExistence type="predicted"/>
<evidence type="ECO:0000313" key="3">
    <source>
        <dbReference type="EMBL" id="MXG90255.1"/>
    </source>
</evidence>
<dbReference type="PANTHER" id="PTHR33371">
    <property type="entry name" value="INTERMEMBRANE PHOSPHOLIPID TRANSPORT SYSTEM BINDING PROTEIN MLAD-RELATED"/>
    <property type="match status" value="1"/>
</dbReference>
<dbReference type="PANTHER" id="PTHR33371:SF15">
    <property type="entry name" value="LIPOPROTEIN LPRN"/>
    <property type="match status" value="1"/>
</dbReference>
<dbReference type="GO" id="GO:0005576">
    <property type="term" value="C:extracellular region"/>
    <property type="evidence" value="ECO:0007669"/>
    <property type="project" value="TreeGrafter"/>
</dbReference>
<evidence type="ECO:0000259" key="2">
    <source>
        <dbReference type="Pfam" id="PF11887"/>
    </source>
</evidence>
<accession>A0A6L7EZY3</accession>
<keyword evidence="4" id="KW-1185">Reference proteome</keyword>
<dbReference type="Proteomes" id="UP000473325">
    <property type="component" value="Unassembled WGS sequence"/>
</dbReference>